<dbReference type="Pfam" id="PF12805">
    <property type="entry name" value="FUSC-like"/>
    <property type="match status" value="1"/>
</dbReference>
<reference evidence="10 11" key="1">
    <citation type="submission" date="2018-07" db="EMBL/GenBank/DDBJ databases">
        <title>Genomic Encyclopedia of Type Strains, Phase IV (KMG-IV): sequencing the most valuable type-strain genomes for metagenomic binning, comparative biology and taxonomic classification.</title>
        <authorList>
            <person name="Goeker M."/>
        </authorList>
    </citation>
    <scope>NUCLEOTIDE SEQUENCE [LARGE SCALE GENOMIC DNA]</scope>
    <source>
        <strain evidence="10 11">DSM 103736</strain>
    </source>
</reference>
<feature type="domain" description="Integral membrane bound transporter" evidence="9">
    <location>
        <begin position="378"/>
        <end position="498"/>
    </location>
</feature>
<evidence type="ECO:0000256" key="4">
    <source>
        <dbReference type="ARBA" id="ARBA00022989"/>
    </source>
</evidence>
<keyword evidence="3 7" id="KW-0812">Transmembrane</keyword>
<evidence type="ECO:0000256" key="6">
    <source>
        <dbReference type="ARBA" id="ARBA00043993"/>
    </source>
</evidence>
<dbReference type="RefSeq" id="WP_115457834.1">
    <property type="nucleotide sequence ID" value="NZ_QRAP01000003.1"/>
</dbReference>
<proteinExistence type="inferred from homology"/>
<feature type="domain" description="Integral membrane protein YccS N-terminal" evidence="8">
    <location>
        <begin position="63"/>
        <end position="330"/>
    </location>
</feature>
<dbReference type="PANTHER" id="PTHR30509">
    <property type="entry name" value="P-HYDROXYBENZOIC ACID EFFLUX PUMP SUBUNIT-RELATED"/>
    <property type="match status" value="1"/>
</dbReference>
<dbReference type="Pfam" id="PF13515">
    <property type="entry name" value="FUSC_2"/>
    <property type="match status" value="1"/>
</dbReference>
<comment type="caution">
    <text evidence="10">The sequence shown here is derived from an EMBL/GenBank/DDBJ whole genome shotgun (WGS) entry which is preliminary data.</text>
</comment>
<evidence type="ECO:0000256" key="7">
    <source>
        <dbReference type="SAM" id="Phobius"/>
    </source>
</evidence>
<feature type="transmembrane region" description="Helical" evidence="7">
    <location>
        <begin position="366"/>
        <end position="383"/>
    </location>
</feature>
<dbReference type="InterPro" id="IPR010020">
    <property type="entry name" value="Integral_membrane_YCCS_YHJK"/>
</dbReference>
<accession>A0A370QTR4</accession>
<dbReference type="PANTHER" id="PTHR30509:SF23">
    <property type="entry name" value="INNER MEMBRANE PROTEIN"/>
    <property type="match status" value="1"/>
</dbReference>
<feature type="transmembrane region" description="Helical" evidence="7">
    <location>
        <begin position="486"/>
        <end position="504"/>
    </location>
</feature>
<name>A0A370QTR4_9GAMM</name>
<dbReference type="OrthoDB" id="8670769at2"/>
<comment type="subcellular location">
    <subcellularLocation>
        <location evidence="1">Cell membrane</location>
        <topology evidence="1">Multi-pass membrane protein</topology>
    </subcellularLocation>
</comment>
<keyword evidence="5 7" id="KW-0472">Membrane</keyword>
<dbReference type="Proteomes" id="UP000254848">
    <property type="component" value="Unassembled WGS sequence"/>
</dbReference>
<evidence type="ECO:0000259" key="9">
    <source>
        <dbReference type="Pfam" id="PF13515"/>
    </source>
</evidence>
<sequence>MWRRLIYHPEVNYALRQTLVLCIPVCFGLLIGDLQLGLMFSLVPACCNIAGLDTPHKRFTKRLVVGSILFALSSFLVQQLLLWQIPLPFIMLGLALLFGVNGEISPLHARLLPAALIAAIFSLSMAGLRPIEYAPLLFLIGTAWYGAFTWFWFKLWKGQPIRESLSLLYRQLGDYMDAKYTLLTQHIDPDTALPPLLERQQKVMDMISQLYQQMHMLSLLHNEEYKLLLRLFQVALDLQEHITVSLHQPEEVQKLVQQSHAEAIVRRNAQSMAQHLYTIADNILYHRNTPPFSMDAELSALEKLAAQHPDNPVGHFFLYHFTRIAQLLTRRVPLYQRNLMYTQNRLPFWPALAAYLSFKSIALRNAARLGLTLAAGSGIGLLFHLPKPYWILMTAMLVFQNGYNATRVRIQHRALGTFAGLILAAGMLNLHLPLNITLGCMLVITLASYLVVRKNYGLSVIGFTITAVFTLQLMAINGMDLLLPRLIDTLIGCILAFAATIWLWPQWQSGLLRKNAHQTLESYQDAMRLLLSVNPDQTALAYARMKVNQMHNALLSSLNQAMQEPGFDSRYLADMRLWITHSQFIVEHLNAMTILARDHYMLTENLARDYLQSCEIGLQMCQQRLEHDGPGNNESGFFQVPELLPGMPITQMEGHLRRILTHLRAMLTISSIAWKQRPHHGLWVKRRLRD</sequence>
<feature type="transmembrane region" description="Helical" evidence="7">
    <location>
        <begin position="418"/>
        <end position="450"/>
    </location>
</feature>
<evidence type="ECO:0000256" key="3">
    <source>
        <dbReference type="ARBA" id="ARBA00022692"/>
    </source>
</evidence>
<dbReference type="EMBL" id="QRAP01000003">
    <property type="protein sequence ID" value="RDK92632.1"/>
    <property type="molecule type" value="Genomic_DNA"/>
</dbReference>
<keyword evidence="2" id="KW-1003">Cell membrane</keyword>
<evidence type="ECO:0000313" key="11">
    <source>
        <dbReference type="Proteomes" id="UP000254848"/>
    </source>
</evidence>
<dbReference type="InterPro" id="IPR032692">
    <property type="entry name" value="YccS_N"/>
</dbReference>
<evidence type="ECO:0000256" key="2">
    <source>
        <dbReference type="ARBA" id="ARBA00022475"/>
    </source>
</evidence>
<feature type="transmembrane region" description="Helical" evidence="7">
    <location>
        <begin position="87"/>
        <end position="104"/>
    </location>
</feature>
<evidence type="ECO:0000256" key="5">
    <source>
        <dbReference type="ARBA" id="ARBA00023136"/>
    </source>
</evidence>
<gene>
    <name evidence="10" type="ORF">C8D90_10322</name>
</gene>
<dbReference type="NCBIfam" id="TIGR01667">
    <property type="entry name" value="YCCS_YHFK"/>
    <property type="match status" value="1"/>
</dbReference>
<comment type="similarity">
    <text evidence="6">Belongs to the YccS/YhfK family.</text>
</comment>
<organism evidence="10 11">
    <name type="scientific">Enterobacillus tribolii</name>
    <dbReference type="NCBI Taxonomy" id="1487935"/>
    <lineage>
        <taxon>Bacteria</taxon>
        <taxon>Pseudomonadati</taxon>
        <taxon>Pseudomonadota</taxon>
        <taxon>Gammaproteobacteria</taxon>
        <taxon>Enterobacterales</taxon>
        <taxon>Hafniaceae</taxon>
        <taxon>Enterobacillus</taxon>
    </lineage>
</organism>
<feature type="transmembrane region" description="Helical" evidence="7">
    <location>
        <begin position="456"/>
        <end position="474"/>
    </location>
</feature>
<evidence type="ECO:0000256" key="1">
    <source>
        <dbReference type="ARBA" id="ARBA00004651"/>
    </source>
</evidence>
<feature type="transmembrane region" description="Helical" evidence="7">
    <location>
        <begin position="111"/>
        <end position="128"/>
    </location>
</feature>
<evidence type="ECO:0000259" key="8">
    <source>
        <dbReference type="Pfam" id="PF12805"/>
    </source>
</evidence>
<keyword evidence="4 7" id="KW-1133">Transmembrane helix</keyword>
<keyword evidence="11" id="KW-1185">Reference proteome</keyword>
<dbReference type="AlphaFoldDB" id="A0A370QTR4"/>
<feature type="transmembrane region" description="Helical" evidence="7">
    <location>
        <begin position="18"/>
        <end position="51"/>
    </location>
</feature>
<dbReference type="InterPro" id="IPR049453">
    <property type="entry name" value="Memb_transporter_dom"/>
</dbReference>
<dbReference type="GO" id="GO:0005886">
    <property type="term" value="C:plasma membrane"/>
    <property type="evidence" value="ECO:0007669"/>
    <property type="project" value="UniProtKB-SubCell"/>
</dbReference>
<protein>
    <submittedName>
        <fullName evidence="10">YccS/YhfK family integral membrane protein</fullName>
    </submittedName>
</protein>
<feature type="transmembrane region" description="Helical" evidence="7">
    <location>
        <begin position="134"/>
        <end position="153"/>
    </location>
</feature>
<evidence type="ECO:0000313" key="10">
    <source>
        <dbReference type="EMBL" id="RDK92632.1"/>
    </source>
</evidence>